<dbReference type="Pfam" id="PF01943">
    <property type="entry name" value="Polysacc_synt"/>
    <property type="match status" value="1"/>
</dbReference>
<keyword evidence="3 6" id="KW-0812">Transmembrane</keyword>
<feature type="transmembrane region" description="Helical" evidence="6">
    <location>
        <begin position="89"/>
        <end position="109"/>
    </location>
</feature>
<dbReference type="InterPro" id="IPR024923">
    <property type="entry name" value="PG_synth_SpoVB"/>
</dbReference>
<feature type="transmembrane region" description="Helical" evidence="6">
    <location>
        <begin position="232"/>
        <end position="256"/>
    </location>
</feature>
<evidence type="ECO:0000256" key="2">
    <source>
        <dbReference type="ARBA" id="ARBA00022475"/>
    </source>
</evidence>
<comment type="subcellular location">
    <subcellularLocation>
        <location evidence="1">Cell membrane</location>
        <topology evidence="1">Multi-pass membrane protein</topology>
    </subcellularLocation>
</comment>
<feature type="transmembrane region" description="Helical" evidence="6">
    <location>
        <begin position="51"/>
        <end position="69"/>
    </location>
</feature>
<dbReference type="PIRSF" id="PIRSF038958">
    <property type="entry name" value="PG_synth_SpoVB"/>
    <property type="match status" value="1"/>
</dbReference>
<dbReference type="PANTHER" id="PTHR30250:SF29">
    <property type="entry name" value="POLYSACCHARIDE BIOSYNTHESIS PROTEIN C-TERMINAL DOMAIN-CONTAINING PROTEIN"/>
    <property type="match status" value="1"/>
</dbReference>
<keyword evidence="5 6" id="KW-0472">Membrane</keyword>
<sequence length="533" mass="58043">MDSVNTSKDILKGALILTAAAIFIKILSATYRVPFQNIVGDVGYYIYQQVYPFYGIALVLATSGFPVVISKLYVEQKSKYGISGIKQLFAIGASILMIVGFVGFFTLYYGAEWLAVKMDDPALAKPLQVASYSFLILPILSLLRGYFQGKANMIPTAVSQVAEQLVRVAVILGAALFLTKQGYSLYDVSGGAYYGAFVGGFTALFILVLFIIKSRAGLPIQIRMRRQGSWLIAKALLTQGFAICVSSLLLIFIQLADSLNLYSLLVASGFGELEAKELKGVYDRGQPLIQLGSVIATSMALSLVPLITKEQMNQSNTLNAKINLILRISIMISVAATAGLWSIIEPTNRMLFENGKGSDVLAILSILILLSSLIITVTAVLQGLGYPFFSAVLILLGCGLKYVLNTIYVPVYGLTGAATASCITLCMILVLLLIKLRRHVKGPFISIRFLFVIFIAAAVMVLLLTYYLKVTNGLYDSYSNERISAGIQALSAVVIGAVVYLFIVIRGNTFTEEELEMLPFGNKLLLFKKGIRR</sequence>
<keyword evidence="4 6" id="KW-1133">Transmembrane helix</keyword>
<dbReference type="InterPro" id="IPR002797">
    <property type="entry name" value="Polysacc_synth"/>
</dbReference>
<accession>A0A2N0ZDH8</accession>
<proteinExistence type="predicted"/>
<evidence type="ECO:0000256" key="5">
    <source>
        <dbReference type="ARBA" id="ARBA00023136"/>
    </source>
</evidence>
<keyword evidence="8" id="KW-1185">Reference proteome</keyword>
<feature type="transmembrane region" description="Helical" evidence="6">
    <location>
        <begin position="446"/>
        <end position="467"/>
    </location>
</feature>
<name>A0A2N0ZDH8_9BACI</name>
<feature type="transmembrane region" description="Helical" evidence="6">
    <location>
        <begin position="168"/>
        <end position="186"/>
    </location>
</feature>
<dbReference type="CDD" id="cd13124">
    <property type="entry name" value="MATE_SpoVB_like"/>
    <property type="match status" value="1"/>
</dbReference>
<dbReference type="EMBL" id="PISD01000041">
    <property type="protein sequence ID" value="PKG27571.1"/>
    <property type="molecule type" value="Genomic_DNA"/>
</dbReference>
<dbReference type="GO" id="GO:0005886">
    <property type="term" value="C:plasma membrane"/>
    <property type="evidence" value="ECO:0007669"/>
    <property type="project" value="UniProtKB-SubCell"/>
</dbReference>
<feature type="transmembrane region" description="Helical" evidence="6">
    <location>
        <begin position="414"/>
        <end position="434"/>
    </location>
</feature>
<feature type="transmembrane region" description="Helical" evidence="6">
    <location>
        <begin position="487"/>
        <end position="505"/>
    </location>
</feature>
<organism evidence="7 8">
    <name type="scientific">Cytobacillus horneckiae</name>
    <dbReference type="NCBI Taxonomy" id="549687"/>
    <lineage>
        <taxon>Bacteria</taxon>
        <taxon>Bacillati</taxon>
        <taxon>Bacillota</taxon>
        <taxon>Bacilli</taxon>
        <taxon>Bacillales</taxon>
        <taxon>Bacillaceae</taxon>
        <taxon>Cytobacillus</taxon>
    </lineage>
</organism>
<feature type="transmembrane region" description="Helical" evidence="6">
    <location>
        <begin position="388"/>
        <end position="408"/>
    </location>
</feature>
<dbReference type="PANTHER" id="PTHR30250">
    <property type="entry name" value="PST FAMILY PREDICTED COLANIC ACID TRANSPORTER"/>
    <property type="match status" value="1"/>
</dbReference>
<evidence type="ECO:0000256" key="1">
    <source>
        <dbReference type="ARBA" id="ARBA00004651"/>
    </source>
</evidence>
<reference evidence="7 8" key="1">
    <citation type="journal article" date="2010" name="Int. J. Syst. Evol. Microbiol.">
        <title>Bacillus horneckiae sp. nov., isolated from a spacecraft-assembly clean room.</title>
        <authorList>
            <person name="Vaishampayan P."/>
            <person name="Probst A."/>
            <person name="Krishnamurthi S."/>
            <person name="Ghosh S."/>
            <person name="Osman S."/>
            <person name="McDowall A."/>
            <person name="Ruckmani A."/>
            <person name="Mayilraj S."/>
            <person name="Venkateswaran K."/>
        </authorList>
    </citation>
    <scope>NUCLEOTIDE SEQUENCE [LARGE SCALE GENOMIC DNA]</scope>
    <source>
        <strain evidence="8">1PO1SC</strain>
    </source>
</reference>
<gene>
    <name evidence="7" type="ORF">CWS20_18275</name>
</gene>
<evidence type="ECO:0000256" key="3">
    <source>
        <dbReference type="ARBA" id="ARBA00022692"/>
    </source>
</evidence>
<feature type="transmembrane region" description="Helical" evidence="6">
    <location>
        <begin position="129"/>
        <end position="147"/>
    </location>
</feature>
<comment type="caution">
    <text evidence="7">The sequence shown here is derived from an EMBL/GenBank/DDBJ whole genome shotgun (WGS) entry which is preliminary data.</text>
</comment>
<evidence type="ECO:0000256" key="4">
    <source>
        <dbReference type="ARBA" id="ARBA00022989"/>
    </source>
</evidence>
<keyword evidence="2" id="KW-1003">Cell membrane</keyword>
<evidence type="ECO:0000313" key="7">
    <source>
        <dbReference type="EMBL" id="PKG27571.1"/>
    </source>
</evidence>
<feature type="transmembrane region" description="Helical" evidence="6">
    <location>
        <begin position="288"/>
        <end position="308"/>
    </location>
</feature>
<protein>
    <submittedName>
        <fullName evidence="7">Polysaccharide biosynthesis protein</fullName>
    </submittedName>
</protein>
<evidence type="ECO:0000313" key="8">
    <source>
        <dbReference type="Proteomes" id="UP000233343"/>
    </source>
</evidence>
<dbReference type="InterPro" id="IPR050833">
    <property type="entry name" value="Poly_Biosynth_Transport"/>
</dbReference>
<feature type="transmembrane region" description="Helical" evidence="6">
    <location>
        <begin position="192"/>
        <end position="212"/>
    </location>
</feature>
<dbReference type="AlphaFoldDB" id="A0A2N0ZDH8"/>
<feature type="transmembrane region" description="Helical" evidence="6">
    <location>
        <begin position="12"/>
        <end position="31"/>
    </location>
</feature>
<evidence type="ECO:0000256" key="6">
    <source>
        <dbReference type="SAM" id="Phobius"/>
    </source>
</evidence>
<feature type="transmembrane region" description="Helical" evidence="6">
    <location>
        <begin position="360"/>
        <end position="381"/>
    </location>
</feature>
<dbReference type="Proteomes" id="UP000233343">
    <property type="component" value="Unassembled WGS sequence"/>
</dbReference>
<feature type="transmembrane region" description="Helical" evidence="6">
    <location>
        <begin position="324"/>
        <end position="344"/>
    </location>
</feature>